<feature type="transmembrane region" description="Helical" evidence="5">
    <location>
        <begin position="81"/>
        <end position="102"/>
    </location>
</feature>
<dbReference type="Pfam" id="PF06271">
    <property type="entry name" value="RDD"/>
    <property type="match status" value="1"/>
</dbReference>
<comment type="subcellular location">
    <subcellularLocation>
        <location evidence="1">Membrane</location>
        <topology evidence="1">Multi-pass membrane protein</topology>
    </subcellularLocation>
</comment>
<comment type="caution">
    <text evidence="7">The sequence shown here is derived from an EMBL/GenBank/DDBJ whole genome shotgun (WGS) entry which is preliminary data.</text>
</comment>
<accession>A0ABV6S548</accession>
<keyword evidence="2 5" id="KW-0812">Transmembrane</keyword>
<keyword evidence="3 5" id="KW-1133">Transmembrane helix</keyword>
<organism evidence="7 8">
    <name type="scientific">Novosphingobium clariflavum</name>
    <dbReference type="NCBI Taxonomy" id="2029884"/>
    <lineage>
        <taxon>Bacteria</taxon>
        <taxon>Pseudomonadati</taxon>
        <taxon>Pseudomonadota</taxon>
        <taxon>Alphaproteobacteria</taxon>
        <taxon>Sphingomonadales</taxon>
        <taxon>Sphingomonadaceae</taxon>
        <taxon>Novosphingobium</taxon>
    </lineage>
</organism>
<dbReference type="RefSeq" id="WP_267220537.1">
    <property type="nucleotide sequence ID" value="NZ_JAPCWC010000007.1"/>
</dbReference>
<evidence type="ECO:0000313" key="7">
    <source>
        <dbReference type="EMBL" id="MFC0683248.1"/>
    </source>
</evidence>
<name>A0ABV6S548_9SPHN</name>
<evidence type="ECO:0000256" key="3">
    <source>
        <dbReference type="ARBA" id="ARBA00022989"/>
    </source>
</evidence>
<gene>
    <name evidence="7" type="ORF">ACFFF8_01435</name>
</gene>
<evidence type="ECO:0000313" key="8">
    <source>
        <dbReference type="Proteomes" id="UP001589858"/>
    </source>
</evidence>
<feature type="transmembrane region" description="Helical" evidence="5">
    <location>
        <begin position="39"/>
        <end position="61"/>
    </location>
</feature>
<evidence type="ECO:0000256" key="1">
    <source>
        <dbReference type="ARBA" id="ARBA00004141"/>
    </source>
</evidence>
<keyword evidence="4 5" id="KW-0472">Membrane</keyword>
<dbReference type="PANTHER" id="PTHR38480:SF1">
    <property type="entry name" value="SLR0254 PROTEIN"/>
    <property type="match status" value="1"/>
</dbReference>
<proteinExistence type="predicted"/>
<evidence type="ECO:0000256" key="4">
    <source>
        <dbReference type="ARBA" id="ARBA00023136"/>
    </source>
</evidence>
<evidence type="ECO:0000259" key="6">
    <source>
        <dbReference type="Pfam" id="PF06271"/>
    </source>
</evidence>
<dbReference type="PANTHER" id="PTHR38480">
    <property type="entry name" value="SLR0254 PROTEIN"/>
    <property type="match status" value="1"/>
</dbReference>
<feature type="transmembrane region" description="Helical" evidence="5">
    <location>
        <begin position="161"/>
        <end position="179"/>
    </location>
</feature>
<dbReference type="EMBL" id="JBHLTM010000009">
    <property type="protein sequence ID" value="MFC0683248.1"/>
    <property type="molecule type" value="Genomic_DNA"/>
</dbReference>
<evidence type="ECO:0000256" key="2">
    <source>
        <dbReference type="ARBA" id="ARBA00022692"/>
    </source>
</evidence>
<protein>
    <submittedName>
        <fullName evidence="7">RDD family protein</fullName>
    </submittedName>
</protein>
<dbReference type="InterPro" id="IPR010432">
    <property type="entry name" value="RDD"/>
</dbReference>
<reference evidence="7 8" key="1">
    <citation type="submission" date="2024-09" db="EMBL/GenBank/DDBJ databases">
        <authorList>
            <person name="Sun Q."/>
            <person name="Mori K."/>
        </authorList>
    </citation>
    <scope>NUCLEOTIDE SEQUENCE [LARGE SCALE GENOMIC DNA]</scope>
    <source>
        <strain evidence="7 8">CICC 11035S</strain>
    </source>
</reference>
<feature type="domain" description="RDD" evidence="6">
    <location>
        <begin position="29"/>
        <end position="192"/>
    </location>
</feature>
<keyword evidence="8" id="KW-1185">Reference proteome</keyword>
<sequence>MSAMPNRHRRSSRDRLLVTPEGISVPVTVASRGARFGAVAIDFIVMIVLIVATTWALIYIAGGVTTFDRRLEENSAAGHALQFLMIVWLIAIFLFRNAYFLFFELGPRGATPGKRLAGIRIAARDGGRLTAEMVIARNLLRDVELFLPVVFILQAGADSGLGWLTACGWFAIFLLFPLFNRDNLRAGDVIAGSWVLERPRRKLEAALSLEVEPRSEDQDFGTAPAREYRFSEAELAVYGEYELQALERVLRENRLQALESVYQTIAHKIDRNDGWNDERAFLEAYYTQLRARLEAGMRMGRRKADKFAGDAR</sequence>
<dbReference type="Proteomes" id="UP001589858">
    <property type="component" value="Unassembled WGS sequence"/>
</dbReference>
<evidence type="ECO:0000256" key="5">
    <source>
        <dbReference type="SAM" id="Phobius"/>
    </source>
</evidence>